<keyword evidence="3 6" id="KW-0378">Hydrolase</keyword>
<dbReference type="Proteomes" id="UP000786811">
    <property type="component" value="Unassembled WGS sequence"/>
</dbReference>
<evidence type="ECO:0000256" key="3">
    <source>
        <dbReference type="ARBA" id="ARBA00022801"/>
    </source>
</evidence>
<keyword evidence="2" id="KW-0719">Serine esterase</keyword>
<dbReference type="PANTHER" id="PTHR43142">
    <property type="entry name" value="CARBOXYLIC ESTER HYDROLASE"/>
    <property type="match status" value="1"/>
</dbReference>
<name>A0A8J2E527_COTCN</name>
<comment type="similarity">
    <text evidence="1 6">Belongs to the type-B carboxylesterase/lipase family.</text>
</comment>
<keyword evidence="4" id="KW-1015">Disulfide bond</keyword>
<gene>
    <name evidence="8" type="ORF">HICCMSTLAB_LOCUS519</name>
</gene>
<dbReference type="AlphaFoldDB" id="A0A8J2E527"/>
<organism evidence="8 9">
    <name type="scientific">Cotesia congregata</name>
    <name type="common">Parasitoid wasp</name>
    <name type="synonym">Apanteles congregatus</name>
    <dbReference type="NCBI Taxonomy" id="51543"/>
    <lineage>
        <taxon>Eukaryota</taxon>
        <taxon>Metazoa</taxon>
        <taxon>Ecdysozoa</taxon>
        <taxon>Arthropoda</taxon>
        <taxon>Hexapoda</taxon>
        <taxon>Insecta</taxon>
        <taxon>Pterygota</taxon>
        <taxon>Neoptera</taxon>
        <taxon>Endopterygota</taxon>
        <taxon>Hymenoptera</taxon>
        <taxon>Apocrita</taxon>
        <taxon>Ichneumonoidea</taxon>
        <taxon>Braconidae</taxon>
        <taxon>Microgastrinae</taxon>
        <taxon>Cotesia</taxon>
    </lineage>
</organism>
<comment type="caution">
    <text evidence="8">The sequence shown here is derived from an EMBL/GenBank/DDBJ whole genome shotgun (WGS) entry which is preliminary data.</text>
</comment>
<evidence type="ECO:0000256" key="2">
    <source>
        <dbReference type="ARBA" id="ARBA00022487"/>
    </source>
</evidence>
<dbReference type="EMBL" id="CAJNRD030001114">
    <property type="protein sequence ID" value="CAG5073605.1"/>
    <property type="molecule type" value="Genomic_DNA"/>
</dbReference>
<dbReference type="InterPro" id="IPR029058">
    <property type="entry name" value="AB_hydrolase_fold"/>
</dbReference>
<accession>A0A8J2E527</accession>
<dbReference type="Gene3D" id="3.40.50.1820">
    <property type="entry name" value="alpha/beta hydrolase"/>
    <property type="match status" value="1"/>
</dbReference>
<evidence type="ECO:0000259" key="7">
    <source>
        <dbReference type="Pfam" id="PF00135"/>
    </source>
</evidence>
<evidence type="ECO:0000256" key="4">
    <source>
        <dbReference type="ARBA" id="ARBA00023157"/>
    </source>
</evidence>
<dbReference type="SUPFAM" id="SSF53474">
    <property type="entry name" value="alpha/beta-Hydrolases"/>
    <property type="match status" value="1"/>
</dbReference>
<evidence type="ECO:0000256" key="1">
    <source>
        <dbReference type="ARBA" id="ARBA00005964"/>
    </source>
</evidence>
<dbReference type="GO" id="GO:0052689">
    <property type="term" value="F:carboxylic ester hydrolase activity"/>
    <property type="evidence" value="ECO:0007669"/>
    <property type="project" value="UniProtKB-KW"/>
</dbReference>
<dbReference type="PANTHER" id="PTHR43142:SF1">
    <property type="entry name" value="CARBOXYLIC ESTER HYDROLASE"/>
    <property type="match status" value="1"/>
</dbReference>
<dbReference type="PROSITE" id="PS00122">
    <property type="entry name" value="CARBOXYLESTERASE_B_1"/>
    <property type="match status" value="1"/>
</dbReference>
<dbReference type="EC" id="3.1.1.-" evidence="6"/>
<evidence type="ECO:0000256" key="6">
    <source>
        <dbReference type="RuleBase" id="RU361235"/>
    </source>
</evidence>
<dbReference type="Pfam" id="PF00135">
    <property type="entry name" value="COesterase"/>
    <property type="match status" value="1"/>
</dbReference>
<feature type="domain" description="Carboxylesterase type B" evidence="7">
    <location>
        <begin position="4"/>
        <end position="522"/>
    </location>
</feature>
<evidence type="ECO:0000313" key="9">
    <source>
        <dbReference type="Proteomes" id="UP000786811"/>
    </source>
</evidence>
<evidence type="ECO:0000256" key="5">
    <source>
        <dbReference type="ARBA" id="ARBA00023180"/>
    </source>
</evidence>
<evidence type="ECO:0000313" key="8">
    <source>
        <dbReference type="EMBL" id="CAG5073605.1"/>
    </source>
</evidence>
<sequence length="543" mass="60567">MMESPIVQIHQGKLRGAIEKNMNGKDFYAFRGIPYAKSPVGALRFKDPEPQEPWSGVREAKKFGNICAQFDWITKIISGSDDCLFLNVYSTNLTPDTPRATLVWIHGGGFVFGSGNDSLFGPDLLIEKDIVLVTINYRLGILGFLNLEDEACPGNQGLKDQVMALKWVQQNIAKFGGDPNNVTIFGESAGASSVHFLTISPLAQGRLFHKAILQSGVAICPWASPSEDSMKEKAVVVSSVLGNEITDTKKLIEYLKSVDALELVKAERNFASWKVRSAFNRFLIWNPFLPSIDSKSKNPFLDIPLVEAVKSGIKVPHIIGYTSHEGIIDLVELEKDNYSEIDADPENSLLHPNAKNFLKEFNISVTDLKRIFMGDKKICPENGQSLASLRSTSDFLAAIHHVLEIQPRIPGIPTYLYKFDHYSKETAVIQNLFSSDLEGTSHAEDLMYIFNTKLLAALGIKLPSSYPTESLIQKRFIDLWTNFAKTGNPVTETSDLISVKWQPVDDSKEYNCLKISKELSMIKETNILRQIVETIQQNESTCL</sequence>
<dbReference type="InterPro" id="IPR002018">
    <property type="entry name" value="CarbesteraseB"/>
</dbReference>
<protein>
    <recommendedName>
        <fullName evidence="6">Carboxylic ester hydrolase</fullName>
        <ecNumber evidence="6">3.1.1.-</ecNumber>
    </recommendedName>
</protein>
<proteinExistence type="inferred from homology"/>
<keyword evidence="5" id="KW-0325">Glycoprotein</keyword>
<keyword evidence="9" id="KW-1185">Reference proteome</keyword>
<reference evidence="8" key="1">
    <citation type="submission" date="2021-04" db="EMBL/GenBank/DDBJ databases">
        <authorList>
            <person name="Chebbi M.A.C M."/>
        </authorList>
    </citation>
    <scope>NUCLEOTIDE SEQUENCE</scope>
</reference>
<dbReference type="InterPro" id="IPR019826">
    <property type="entry name" value="Carboxylesterase_B_AS"/>
</dbReference>
<dbReference type="OrthoDB" id="19653at2759"/>